<dbReference type="Gene3D" id="3.20.20.10">
    <property type="entry name" value="Alanine racemase"/>
    <property type="match status" value="1"/>
</dbReference>
<organism evidence="12 13">
    <name type="scientific">Sphingomonas edaphi</name>
    <dbReference type="NCBI Taxonomy" id="2315689"/>
    <lineage>
        <taxon>Bacteria</taxon>
        <taxon>Pseudomonadati</taxon>
        <taxon>Pseudomonadota</taxon>
        <taxon>Alphaproteobacteria</taxon>
        <taxon>Sphingomonadales</taxon>
        <taxon>Sphingomonadaceae</taxon>
        <taxon>Sphingomonas</taxon>
    </lineage>
</organism>
<dbReference type="InterPro" id="IPR022643">
    <property type="entry name" value="De-COase2_C"/>
</dbReference>
<dbReference type="RefSeq" id="WP_119530635.1">
    <property type="nucleotide sequence ID" value="NZ_QXTF01000001.1"/>
</dbReference>
<dbReference type="InterPro" id="IPR022653">
    <property type="entry name" value="De-COase2_pyr-phos_BS"/>
</dbReference>
<dbReference type="OrthoDB" id="9802147at2"/>
<dbReference type="InterPro" id="IPR022644">
    <property type="entry name" value="De-COase2_N"/>
</dbReference>
<keyword evidence="4" id="KW-0456">Lyase</keyword>
<dbReference type="GO" id="GO:0005737">
    <property type="term" value="C:cytoplasm"/>
    <property type="evidence" value="ECO:0007669"/>
    <property type="project" value="TreeGrafter"/>
</dbReference>
<comment type="cofactor">
    <cofactor evidence="1 8">
        <name>pyridoxal 5'-phosphate</name>
        <dbReference type="ChEBI" id="CHEBI:597326"/>
    </cofactor>
</comment>
<sequence length="399" mass="43209">MFKHHSALGLATALRPVQPVTLLRPHAAKRAARFFVEKFPGKSLYAVKANPSPDLLKILWDAGVTHYDVASLGEVRLVAATLPGATLCFMHPVKAEEAIAEAYFTYGVKTFSLDTLEELDKIVRATSTDGVPATDLNLLVRLRVSSDHSKLSLASKFGAEPGDIKPLLMAARQASDALGLCFHVGSQAMSPSAYGEAMGRVRDAIVEAAVTVDIVDVGGGFPSWYPGMEPPALEAYFEVIHRSFEALPISYSAELWCEPGRALCAEYASVLVRVEKRRGSELYINDGAYGALFDAAHIGWRYPVKLIREGGSDTREMPFSFYGPTCDDLDHMAGPFELPADVQAGDYIEVGMLGAYGCAMRTGFNGFGVEDRVIVDDEPMASLYAPHLERVAASNVITL</sequence>
<dbReference type="InterPro" id="IPR029066">
    <property type="entry name" value="PLP-binding_barrel"/>
</dbReference>
<dbReference type="EC" id="4.1.1.17" evidence="6"/>
<evidence type="ECO:0000256" key="8">
    <source>
        <dbReference type="PIRSR" id="PIRSR600183-50"/>
    </source>
</evidence>
<evidence type="ECO:0000256" key="9">
    <source>
        <dbReference type="RuleBase" id="RU003737"/>
    </source>
</evidence>
<dbReference type="PANTHER" id="PTHR11482">
    <property type="entry name" value="ARGININE/DIAMINOPIMELATE/ORNITHINE DECARBOXYLASE"/>
    <property type="match status" value="1"/>
</dbReference>
<dbReference type="Pfam" id="PF00278">
    <property type="entry name" value="Orn_DAP_Arg_deC"/>
    <property type="match status" value="1"/>
</dbReference>
<feature type="active site" description="Proton donor" evidence="8">
    <location>
        <position position="326"/>
    </location>
</feature>
<dbReference type="InterPro" id="IPR002433">
    <property type="entry name" value="Orn_de-COase"/>
</dbReference>
<feature type="domain" description="Orn/DAP/Arg decarboxylase 2 C-terminal" evidence="10">
    <location>
        <begin position="272"/>
        <end position="350"/>
    </location>
</feature>
<dbReference type="GO" id="GO:0033387">
    <property type="term" value="P:putrescine biosynthetic process from arginine, via ornithine"/>
    <property type="evidence" value="ECO:0007669"/>
    <property type="project" value="TreeGrafter"/>
</dbReference>
<dbReference type="PRINTS" id="PR01179">
    <property type="entry name" value="ODADCRBXLASE"/>
</dbReference>
<dbReference type="AlphaFoldDB" id="A0A418Q164"/>
<dbReference type="EMBL" id="QXTF01000001">
    <property type="protein sequence ID" value="RIX31597.1"/>
    <property type="molecule type" value="Genomic_DNA"/>
</dbReference>
<dbReference type="CDD" id="cd00622">
    <property type="entry name" value="PLPDE_III_ODC"/>
    <property type="match status" value="1"/>
</dbReference>
<dbReference type="SUPFAM" id="SSF51419">
    <property type="entry name" value="PLP-binding barrel"/>
    <property type="match status" value="1"/>
</dbReference>
<comment type="caution">
    <text evidence="12">The sequence shown here is derived from an EMBL/GenBank/DDBJ whole genome shotgun (WGS) entry which is preliminary data.</text>
</comment>
<dbReference type="PROSITE" id="PS00879">
    <property type="entry name" value="ODR_DC_2_2"/>
    <property type="match status" value="1"/>
</dbReference>
<dbReference type="PROSITE" id="PS00878">
    <property type="entry name" value="ODR_DC_2_1"/>
    <property type="match status" value="1"/>
</dbReference>
<dbReference type="Pfam" id="PF02784">
    <property type="entry name" value="Orn_Arg_deC_N"/>
    <property type="match status" value="1"/>
</dbReference>
<dbReference type="InterPro" id="IPR009006">
    <property type="entry name" value="Ala_racemase/Decarboxylase_C"/>
</dbReference>
<feature type="modified residue" description="N6-(pyridoxal phosphate)lysine" evidence="8">
    <location>
        <position position="48"/>
    </location>
</feature>
<comment type="pathway">
    <text evidence="5">Amine and polyamine biosynthesis; putrescine biosynthesis via L-ornithine pathway; putrescine from L-ornithine: step 1/1.</text>
</comment>
<gene>
    <name evidence="12" type="ORF">D3M59_00830</name>
</gene>
<evidence type="ECO:0000256" key="4">
    <source>
        <dbReference type="ARBA" id="ARBA00023239"/>
    </source>
</evidence>
<keyword evidence="3 8" id="KW-0663">Pyridoxal phosphate</keyword>
<evidence type="ECO:0000313" key="12">
    <source>
        <dbReference type="EMBL" id="RIX31597.1"/>
    </source>
</evidence>
<reference evidence="12 13" key="1">
    <citation type="submission" date="2018-09" db="EMBL/GenBank/DDBJ databases">
        <title>Sphingomonas sp. DAC4.</title>
        <authorList>
            <person name="Seo T."/>
        </authorList>
    </citation>
    <scope>NUCLEOTIDE SEQUENCE [LARGE SCALE GENOMIC DNA]</scope>
    <source>
        <strain evidence="12 13">DAC4</strain>
    </source>
</reference>
<name>A0A418Q164_9SPHN</name>
<evidence type="ECO:0000256" key="1">
    <source>
        <dbReference type="ARBA" id="ARBA00001933"/>
    </source>
</evidence>
<dbReference type="PANTHER" id="PTHR11482:SF6">
    <property type="entry name" value="ORNITHINE DECARBOXYLASE 1-RELATED"/>
    <property type="match status" value="1"/>
</dbReference>
<protein>
    <recommendedName>
        <fullName evidence="6">ornithine decarboxylase</fullName>
        <ecNumber evidence="6">4.1.1.17</ecNumber>
    </recommendedName>
</protein>
<evidence type="ECO:0000259" key="11">
    <source>
        <dbReference type="Pfam" id="PF02784"/>
    </source>
</evidence>
<dbReference type="InterPro" id="IPR000183">
    <property type="entry name" value="Orn/DAP/Arg_de-COase"/>
</dbReference>
<evidence type="ECO:0000259" key="10">
    <source>
        <dbReference type="Pfam" id="PF00278"/>
    </source>
</evidence>
<proteinExistence type="inferred from homology"/>
<evidence type="ECO:0000256" key="5">
    <source>
        <dbReference type="ARBA" id="ARBA00034115"/>
    </source>
</evidence>
<dbReference type="GO" id="GO:0004586">
    <property type="term" value="F:ornithine decarboxylase activity"/>
    <property type="evidence" value="ECO:0007669"/>
    <property type="project" value="UniProtKB-EC"/>
</dbReference>
<keyword evidence="13" id="KW-1185">Reference proteome</keyword>
<comment type="similarity">
    <text evidence="2 9">Belongs to the Orn/Lys/Arg decarboxylase class-II family.</text>
</comment>
<feature type="domain" description="Orn/DAP/Arg decarboxylase 2 N-terminal" evidence="11">
    <location>
        <begin position="32"/>
        <end position="265"/>
    </location>
</feature>
<dbReference type="PRINTS" id="PR01182">
    <property type="entry name" value="ORNDCRBXLASE"/>
</dbReference>
<evidence type="ECO:0000256" key="3">
    <source>
        <dbReference type="ARBA" id="ARBA00022898"/>
    </source>
</evidence>
<dbReference type="SUPFAM" id="SSF50621">
    <property type="entry name" value="Alanine racemase C-terminal domain-like"/>
    <property type="match status" value="1"/>
</dbReference>
<evidence type="ECO:0000313" key="13">
    <source>
        <dbReference type="Proteomes" id="UP000285023"/>
    </source>
</evidence>
<dbReference type="Gene3D" id="2.40.37.10">
    <property type="entry name" value="Lyase, Ornithine Decarboxylase, Chain A, domain 1"/>
    <property type="match status" value="1"/>
</dbReference>
<dbReference type="InterPro" id="IPR022657">
    <property type="entry name" value="De-COase2_CS"/>
</dbReference>
<evidence type="ECO:0000256" key="2">
    <source>
        <dbReference type="ARBA" id="ARBA00008872"/>
    </source>
</evidence>
<accession>A0A418Q164</accession>
<evidence type="ECO:0000256" key="6">
    <source>
        <dbReference type="ARBA" id="ARBA00034138"/>
    </source>
</evidence>
<comment type="catalytic activity">
    <reaction evidence="7">
        <text>L-ornithine + H(+) = putrescine + CO2</text>
        <dbReference type="Rhea" id="RHEA:22964"/>
        <dbReference type="ChEBI" id="CHEBI:15378"/>
        <dbReference type="ChEBI" id="CHEBI:16526"/>
        <dbReference type="ChEBI" id="CHEBI:46911"/>
        <dbReference type="ChEBI" id="CHEBI:326268"/>
        <dbReference type="EC" id="4.1.1.17"/>
    </reaction>
</comment>
<dbReference type="Proteomes" id="UP000285023">
    <property type="component" value="Unassembled WGS sequence"/>
</dbReference>
<evidence type="ECO:0000256" key="7">
    <source>
        <dbReference type="ARBA" id="ARBA00049127"/>
    </source>
</evidence>